<feature type="transmembrane region" description="Helical" evidence="1">
    <location>
        <begin position="219"/>
        <end position="237"/>
    </location>
</feature>
<gene>
    <name evidence="2" type="ORF">HKN21_11320</name>
</gene>
<feature type="transmembrane region" description="Helical" evidence="1">
    <location>
        <begin position="347"/>
        <end position="365"/>
    </location>
</feature>
<feature type="non-terminal residue" evidence="2">
    <location>
        <position position="450"/>
    </location>
</feature>
<comment type="caution">
    <text evidence="2">The sequence shown here is derived from an EMBL/GenBank/DDBJ whole genome shotgun (WGS) entry which is preliminary data.</text>
</comment>
<feature type="transmembrane region" description="Helical" evidence="1">
    <location>
        <begin position="432"/>
        <end position="449"/>
    </location>
</feature>
<feature type="transmembrane region" description="Helical" evidence="1">
    <location>
        <begin position="166"/>
        <end position="186"/>
    </location>
</feature>
<name>A0A7Y2H2S8_UNCEI</name>
<reference evidence="2 3" key="1">
    <citation type="submission" date="2020-03" db="EMBL/GenBank/DDBJ databases">
        <title>Metabolic flexibility allows generalist bacteria to become dominant in a frequently disturbed ecosystem.</title>
        <authorList>
            <person name="Chen Y.-J."/>
            <person name="Leung P.M."/>
            <person name="Bay S.K."/>
            <person name="Hugenholtz P."/>
            <person name="Kessler A.J."/>
            <person name="Shelley G."/>
            <person name="Waite D.W."/>
            <person name="Cook P.L."/>
            <person name="Greening C."/>
        </authorList>
    </citation>
    <scope>NUCLEOTIDE SEQUENCE [LARGE SCALE GENOMIC DNA]</scope>
    <source>
        <strain evidence="2">SS_bin_28</strain>
    </source>
</reference>
<feature type="transmembrane region" description="Helical" evidence="1">
    <location>
        <begin position="284"/>
        <end position="306"/>
    </location>
</feature>
<evidence type="ECO:0000256" key="1">
    <source>
        <dbReference type="SAM" id="Phobius"/>
    </source>
</evidence>
<dbReference type="EMBL" id="JABDJR010000454">
    <property type="protein sequence ID" value="NNF07341.1"/>
    <property type="molecule type" value="Genomic_DNA"/>
</dbReference>
<feature type="transmembrane region" description="Helical" evidence="1">
    <location>
        <begin position="244"/>
        <end position="264"/>
    </location>
</feature>
<dbReference type="AlphaFoldDB" id="A0A7Y2H2S8"/>
<accession>A0A7Y2H2S8</accession>
<feature type="transmembrane region" description="Helical" evidence="1">
    <location>
        <begin position="402"/>
        <end position="420"/>
    </location>
</feature>
<feature type="transmembrane region" description="Helical" evidence="1">
    <location>
        <begin position="377"/>
        <end position="396"/>
    </location>
</feature>
<proteinExistence type="predicted"/>
<feature type="transmembrane region" description="Helical" evidence="1">
    <location>
        <begin position="193"/>
        <end position="213"/>
    </location>
</feature>
<keyword evidence="1" id="KW-0472">Membrane</keyword>
<evidence type="ECO:0000313" key="3">
    <source>
        <dbReference type="Proteomes" id="UP000547674"/>
    </source>
</evidence>
<sequence length="450" mass="50338">MNPSSENKGGSLVWLALGVFLVGAHAWAASNPEGAWWGIHFLGYLPTGIRWGFLTLALLWVGIFLGTKWFPAWIARFEDLAQKPKAWLLLSVATGLIGSVCFYAFPIATDVYGDSWNMEKWHGDNREFQWKWVTGAFHPNIMVHKESLTIGFHRILSFWTGADIRTVYSVVANVAGGGVLFLWTLFLRHQEFAGLRLPLWLAGVFLGATGVFFGQAENYPLPMLLMTLFFMLAQRVAKGGGPVWLLWVLFLVLVRSHATLMVWTPGLVYLTWFRLKGHRPAAYWLPWILVVLGGATLYFVILKSHFWPDDLIKGRRDLFLPFTTGPNLGFNYTLFNSAHLTDLVNSVAQLAAAPVLMLVGAMLASRKTPRLRAWPGFLAQGTSLTLAFFFFLNPALSMPRDWDLFCLLGLTLLFFCAGYFSGRKWSAKTAQGLTLMALIAGTLAIPMHVT</sequence>
<dbReference type="Proteomes" id="UP000547674">
    <property type="component" value="Unassembled WGS sequence"/>
</dbReference>
<organism evidence="2 3">
    <name type="scientific">Eiseniibacteriota bacterium</name>
    <dbReference type="NCBI Taxonomy" id="2212470"/>
    <lineage>
        <taxon>Bacteria</taxon>
        <taxon>Candidatus Eiseniibacteriota</taxon>
    </lineage>
</organism>
<protein>
    <recommendedName>
        <fullName evidence="4">Glycosyltransferase RgtA/B/C/D-like domain-containing protein</fullName>
    </recommendedName>
</protein>
<feature type="transmembrane region" description="Helical" evidence="1">
    <location>
        <begin position="86"/>
        <end position="108"/>
    </location>
</feature>
<evidence type="ECO:0008006" key="4">
    <source>
        <dbReference type="Google" id="ProtNLM"/>
    </source>
</evidence>
<feature type="transmembrane region" description="Helical" evidence="1">
    <location>
        <begin position="52"/>
        <end position="74"/>
    </location>
</feature>
<evidence type="ECO:0000313" key="2">
    <source>
        <dbReference type="EMBL" id="NNF07341.1"/>
    </source>
</evidence>
<keyword evidence="1" id="KW-1133">Transmembrane helix</keyword>
<keyword evidence="1" id="KW-0812">Transmembrane</keyword>